<evidence type="ECO:0000313" key="6">
    <source>
        <dbReference type="Proteomes" id="UP001293593"/>
    </source>
</evidence>
<feature type="domain" description="DYW" evidence="4">
    <location>
        <begin position="533"/>
        <end position="625"/>
    </location>
</feature>
<keyword evidence="6" id="KW-1185">Reference proteome</keyword>
<dbReference type="Proteomes" id="UP001293593">
    <property type="component" value="Unassembled WGS sequence"/>
</dbReference>
<dbReference type="FunFam" id="1.25.40.10:FF:000470">
    <property type="entry name" value="Pentatricopeptide repeat-containing protein At5g66520"/>
    <property type="match status" value="1"/>
</dbReference>
<comment type="similarity">
    <text evidence="1">Belongs to the PPR family. PCMP-H subfamily.</text>
</comment>
<dbReference type="EMBL" id="JAWXYG010000008">
    <property type="protein sequence ID" value="KAK4266011.1"/>
    <property type="molecule type" value="Genomic_DNA"/>
</dbReference>
<dbReference type="Pfam" id="PF20431">
    <property type="entry name" value="E_motif"/>
    <property type="match status" value="1"/>
</dbReference>
<accession>A0AAE1JBI8</accession>
<evidence type="ECO:0000256" key="1">
    <source>
        <dbReference type="ARBA" id="ARBA00006643"/>
    </source>
</evidence>
<evidence type="ECO:0000313" key="5">
    <source>
        <dbReference type="EMBL" id="KAK4266011.1"/>
    </source>
</evidence>
<dbReference type="Pfam" id="PF01535">
    <property type="entry name" value="PPR"/>
    <property type="match status" value="1"/>
</dbReference>
<feature type="repeat" description="PPR" evidence="3">
    <location>
        <begin position="81"/>
        <end position="115"/>
    </location>
</feature>
<dbReference type="Pfam" id="PF13041">
    <property type="entry name" value="PPR_2"/>
    <property type="match status" value="3"/>
</dbReference>
<dbReference type="FunFam" id="1.25.40.10:FF:000366">
    <property type="entry name" value="Pentatricopeptide (PPR) repeat-containing protein"/>
    <property type="match status" value="1"/>
</dbReference>
<dbReference type="PROSITE" id="PS51375">
    <property type="entry name" value="PPR"/>
    <property type="match status" value="4"/>
</dbReference>
<dbReference type="InterPro" id="IPR046960">
    <property type="entry name" value="PPR_At4g14850-like_plant"/>
</dbReference>
<dbReference type="NCBIfam" id="TIGR00756">
    <property type="entry name" value="PPR"/>
    <property type="match status" value="5"/>
</dbReference>
<proteinExistence type="inferred from homology"/>
<sequence length="625" mass="70683">MISPHLQILPPSSVNHYLPTHYGIESCSTMAELKQHHSVFVKLGLSTNNDAMGRIIKFCSLSSNGDFPYALRVFCTIPNPDAFIYNTIIKGYLRNHLPRNCIMLYSLMLEESLVPNSFTFPSLIRACCVDAAIKEGKQVHAHVVKFGFGADIVSQNNLIFMYMHFQSLDEARKVFDKMPVRDVVTWTTLITGYSQCGFIDDAFDVFELMPEKNCVSWNAMIASCVQSNRFQEAFALFNKMEEEKVELNKFVAASILTACTGLGVLKQGKWIHKHIEKSGIELDTKLATTIIDMYCKCGCLEMAFEVFSKLPEKGVSSWNCMIGGLAIHGKGEDAIKLFREMERGMVEPDYITFVNLLSACAHSGLVEEGQFFFHYMIHVHKIEPRKEHYGCMVDLLARAGMLEEARNIIDKMPMSPDASILGALLGACKIHNNVELGEKIGKRVIDLEPGNSGRYVTLANIYATAGRWEDVANVRKLMNERGVKKEPGFSIIEMDGVMNEFIAGGMAHPRPDVQAQAIYAKVEEMLESIKLVGYVPYIDAALHDLVEEERENPLFYHSEKFAVAYGLLRTKQGETLRITKNLRICRDCHQAIKLISKVFDRDIIVRDRNRFHHFSNGDCSCRDYW</sequence>
<dbReference type="Pfam" id="PF12854">
    <property type="entry name" value="PPR_1"/>
    <property type="match status" value="1"/>
</dbReference>
<dbReference type="SUPFAM" id="SSF48452">
    <property type="entry name" value="TPR-like"/>
    <property type="match status" value="1"/>
</dbReference>
<dbReference type="Pfam" id="PF14432">
    <property type="entry name" value="DYW_deaminase"/>
    <property type="match status" value="1"/>
</dbReference>
<dbReference type="Gene3D" id="1.25.40.10">
    <property type="entry name" value="Tetratricopeptide repeat domain"/>
    <property type="match status" value="4"/>
</dbReference>
<protein>
    <recommendedName>
        <fullName evidence="4">DYW domain-containing protein</fullName>
    </recommendedName>
</protein>
<dbReference type="InterPro" id="IPR002885">
    <property type="entry name" value="PPR_rpt"/>
</dbReference>
<dbReference type="InterPro" id="IPR032867">
    <property type="entry name" value="DYW_dom"/>
</dbReference>
<name>A0AAE1JBI8_9FABA</name>
<feature type="repeat" description="PPR" evidence="3">
    <location>
        <begin position="182"/>
        <end position="216"/>
    </location>
</feature>
<dbReference type="InterPro" id="IPR046848">
    <property type="entry name" value="E_motif"/>
</dbReference>
<evidence type="ECO:0000256" key="3">
    <source>
        <dbReference type="PROSITE-ProRule" id="PRU00708"/>
    </source>
</evidence>
<dbReference type="GO" id="GO:0009451">
    <property type="term" value="P:RNA modification"/>
    <property type="evidence" value="ECO:0007669"/>
    <property type="project" value="InterPro"/>
</dbReference>
<keyword evidence="2" id="KW-0677">Repeat</keyword>
<dbReference type="PANTHER" id="PTHR47926">
    <property type="entry name" value="PENTATRICOPEPTIDE REPEAT-CONTAINING PROTEIN"/>
    <property type="match status" value="1"/>
</dbReference>
<dbReference type="AlphaFoldDB" id="A0AAE1JBI8"/>
<comment type="caution">
    <text evidence="5">The sequence shown here is derived from an EMBL/GenBank/DDBJ whole genome shotgun (WGS) entry which is preliminary data.</text>
</comment>
<evidence type="ECO:0000259" key="4">
    <source>
        <dbReference type="Pfam" id="PF14432"/>
    </source>
</evidence>
<reference evidence="5" key="1">
    <citation type="submission" date="2023-10" db="EMBL/GenBank/DDBJ databases">
        <title>Chromosome-level genome of the transformable northern wattle, Acacia crassicarpa.</title>
        <authorList>
            <person name="Massaro I."/>
            <person name="Sinha N.R."/>
            <person name="Poethig S."/>
            <person name="Leichty A.R."/>
        </authorList>
    </citation>
    <scope>NUCLEOTIDE SEQUENCE</scope>
    <source>
        <strain evidence="5">Acra3RX</strain>
        <tissue evidence="5">Leaf</tissue>
    </source>
</reference>
<dbReference type="GO" id="GO:0008270">
    <property type="term" value="F:zinc ion binding"/>
    <property type="evidence" value="ECO:0007669"/>
    <property type="project" value="InterPro"/>
</dbReference>
<feature type="repeat" description="PPR" evidence="3">
    <location>
        <begin position="314"/>
        <end position="348"/>
    </location>
</feature>
<dbReference type="GO" id="GO:0003723">
    <property type="term" value="F:RNA binding"/>
    <property type="evidence" value="ECO:0007669"/>
    <property type="project" value="InterPro"/>
</dbReference>
<dbReference type="FunFam" id="1.25.40.10:FF:001087">
    <property type="entry name" value="Pentatricopeptide repeat-containing protein, mitochondrial"/>
    <property type="match status" value="1"/>
</dbReference>
<evidence type="ECO:0000256" key="2">
    <source>
        <dbReference type="ARBA" id="ARBA00022737"/>
    </source>
</evidence>
<gene>
    <name evidence="5" type="ORF">QN277_026989</name>
</gene>
<organism evidence="5 6">
    <name type="scientific">Acacia crassicarpa</name>
    <name type="common">northern wattle</name>
    <dbReference type="NCBI Taxonomy" id="499986"/>
    <lineage>
        <taxon>Eukaryota</taxon>
        <taxon>Viridiplantae</taxon>
        <taxon>Streptophyta</taxon>
        <taxon>Embryophyta</taxon>
        <taxon>Tracheophyta</taxon>
        <taxon>Spermatophyta</taxon>
        <taxon>Magnoliopsida</taxon>
        <taxon>eudicotyledons</taxon>
        <taxon>Gunneridae</taxon>
        <taxon>Pentapetalae</taxon>
        <taxon>rosids</taxon>
        <taxon>fabids</taxon>
        <taxon>Fabales</taxon>
        <taxon>Fabaceae</taxon>
        <taxon>Caesalpinioideae</taxon>
        <taxon>mimosoid clade</taxon>
        <taxon>Acacieae</taxon>
        <taxon>Acacia</taxon>
    </lineage>
</organism>
<feature type="repeat" description="PPR" evidence="3">
    <location>
        <begin position="283"/>
        <end position="313"/>
    </location>
</feature>
<dbReference type="InterPro" id="IPR011990">
    <property type="entry name" value="TPR-like_helical_dom_sf"/>
</dbReference>
<dbReference type="PANTHER" id="PTHR47926:SF402">
    <property type="entry name" value="TETRATRICOPEPTIDE-LIKE HELICAL DOMAIN SUPERFAMILY, DYW DOMAIN-CONTAINING PROTEIN"/>
    <property type="match status" value="1"/>
</dbReference>